<accession>A0A316YFH8</accession>
<sequence length="250" mass="26931">MAPERSKKSSVVKHRTKKAFGPVGASGSKSASGREGSGANSTALGQRSSNIKGKGKAGFKVGPSHAPDGAYLGRAKKIKADLIEKARVKKAYHRQLAKQHDTALDSSMLEDRDEGKFAPEKAQNDEEEENHLARAAARAGPAPNDGVPSREKKRKRARDLGPSETKRAGPRDENAEAESARRIKGGSTAGATILKKKEEAKSVSVEGRKKQRQDRDAKWNAESGSKRGRERGQPNLGNRVGLLLERIKKG</sequence>
<reference evidence="2 3" key="1">
    <citation type="journal article" date="2018" name="Mol. Biol. Evol.">
        <title>Broad Genomic Sampling Reveals a Smut Pathogenic Ancestry of the Fungal Clade Ustilaginomycotina.</title>
        <authorList>
            <person name="Kijpornyongpan T."/>
            <person name="Mondo S.J."/>
            <person name="Barry K."/>
            <person name="Sandor L."/>
            <person name="Lee J."/>
            <person name="Lipzen A."/>
            <person name="Pangilinan J."/>
            <person name="LaButti K."/>
            <person name="Hainaut M."/>
            <person name="Henrissat B."/>
            <person name="Grigoriev I.V."/>
            <person name="Spatafora J.W."/>
            <person name="Aime M.C."/>
        </authorList>
    </citation>
    <scope>NUCLEOTIDE SEQUENCE [LARGE SCALE GENOMIC DNA]</scope>
    <source>
        <strain evidence="2 3">MCA 4198</strain>
    </source>
</reference>
<dbReference type="PANTHER" id="PTHR41805">
    <property type="entry name" value="EXPRESSED PROTEIN"/>
    <property type="match status" value="1"/>
</dbReference>
<feature type="compositionally biased region" description="Basic and acidic residues" evidence="1">
    <location>
        <begin position="98"/>
        <end position="124"/>
    </location>
</feature>
<dbReference type="InParanoid" id="A0A316YFH8"/>
<dbReference type="EMBL" id="KZ819638">
    <property type="protein sequence ID" value="PWN88310.1"/>
    <property type="molecule type" value="Genomic_DNA"/>
</dbReference>
<feature type="compositionally biased region" description="Basic and acidic residues" evidence="1">
    <location>
        <begin position="158"/>
        <end position="181"/>
    </location>
</feature>
<gene>
    <name evidence="2" type="ORF">FA10DRAFT_268512</name>
</gene>
<dbReference type="PANTHER" id="PTHR41805:SF1">
    <property type="entry name" value="RRNA-PROCESSING PROTEIN FYV7"/>
    <property type="match status" value="1"/>
</dbReference>
<feature type="compositionally biased region" description="Polar residues" evidence="1">
    <location>
        <begin position="38"/>
        <end position="51"/>
    </location>
</feature>
<proteinExistence type="predicted"/>
<dbReference type="OrthoDB" id="2135053at2759"/>
<evidence type="ECO:0000313" key="2">
    <source>
        <dbReference type="EMBL" id="PWN88310.1"/>
    </source>
</evidence>
<feature type="region of interest" description="Disordered" evidence="1">
    <location>
        <begin position="1"/>
        <end position="72"/>
    </location>
</feature>
<dbReference type="Proteomes" id="UP000245768">
    <property type="component" value="Unassembled WGS sequence"/>
</dbReference>
<keyword evidence="3" id="KW-1185">Reference proteome</keyword>
<evidence type="ECO:0000256" key="1">
    <source>
        <dbReference type="SAM" id="MobiDB-lite"/>
    </source>
</evidence>
<evidence type="ECO:0008006" key="4">
    <source>
        <dbReference type="Google" id="ProtNLM"/>
    </source>
</evidence>
<dbReference type="GeneID" id="37044280"/>
<evidence type="ECO:0000313" key="3">
    <source>
        <dbReference type="Proteomes" id="UP000245768"/>
    </source>
</evidence>
<feature type="compositionally biased region" description="Basic and acidic residues" evidence="1">
    <location>
        <begin position="213"/>
        <end position="232"/>
    </location>
</feature>
<name>A0A316YFH8_9BASI</name>
<protein>
    <recommendedName>
        <fullName evidence="4">rRNA-processing protein FYV7</fullName>
    </recommendedName>
</protein>
<dbReference type="STRING" id="215250.A0A316YFH8"/>
<dbReference type="AlphaFoldDB" id="A0A316YFH8"/>
<organism evidence="2 3">
    <name type="scientific">Acaromyces ingoldii</name>
    <dbReference type="NCBI Taxonomy" id="215250"/>
    <lineage>
        <taxon>Eukaryota</taxon>
        <taxon>Fungi</taxon>
        <taxon>Dikarya</taxon>
        <taxon>Basidiomycota</taxon>
        <taxon>Ustilaginomycotina</taxon>
        <taxon>Exobasidiomycetes</taxon>
        <taxon>Exobasidiales</taxon>
        <taxon>Cryptobasidiaceae</taxon>
        <taxon>Acaromyces</taxon>
    </lineage>
</organism>
<feature type="compositionally biased region" description="Basic residues" evidence="1">
    <location>
        <begin position="8"/>
        <end position="18"/>
    </location>
</feature>
<feature type="region of interest" description="Disordered" evidence="1">
    <location>
        <begin position="89"/>
        <end position="250"/>
    </location>
</feature>
<feature type="compositionally biased region" description="Low complexity" evidence="1">
    <location>
        <begin position="133"/>
        <end position="143"/>
    </location>
</feature>
<dbReference type="RefSeq" id="XP_025375508.1">
    <property type="nucleotide sequence ID" value="XM_025522364.1"/>
</dbReference>